<accession>A0A009SZL5</accession>
<dbReference type="PATRIC" id="fig|1310630.3.peg.3026"/>
<protein>
    <submittedName>
        <fullName evidence="1">Uncharacterized protein</fullName>
    </submittedName>
</protein>
<gene>
    <name evidence="1" type="ORF">J529_3102</name>
</gene>
<evidence type="ECO:0000313" key="1">
    <source>
        <dbReference type="EMBL" id="EXC47767.1"/>
    </source>
</evidence>
<reference evidence="1 2" key="1">
    <citation type="submission" date="2014-02" db="EMBL/GenBank/DDBJ databases">
        <title>Comparative genomics and transcriptomics to identify genetic mechanisms underlying the emergence of carbapenem resistant Acinetobacter baumannii (CRAb).</title>
        <authorList>
            <person name="Harris A.D."/>
            <person name="Johnson K.J."/>
            <person name="George J."/>
            <person name="Shefchek K."/>
            <person name="Daugherty S.C."/>
            <person name="Parankush S."/>
            <person name="Sadzewicz L."/>
            <person name="Tallon L."/>
            <person name="Sengamalay N."/>
            <person name="Hazen T.H."/>
            <person name="Rasko D.A."/>
        </authorList>
    </citation>
    <scope>NUCLEOTIDE SEQUENCE [LARGE SCALE GENOMIC DNA]</scope>
    <source>
        <strain evidence="1 2">99063</strain>
    </source>
</reference>
<sequence length="1122" mass="129245">MELLASDILGEQLSARHILKRIFESRKLTEPTSHPLYSYHITLEEYQDLKRTLRYSQQDQKSHKPGREWCAVFTLFVSEWFRREYKSGWSWGPVYDELGFQPLDDIRYVVQQGLEGFWKRPILKFEGSNHTNYLGSAFKEGGFPSNLLMEKGNHYQTVFKRIVAQFSHYRHYNPEINDQLIQAYTRYLPQAFKEHETRVLISDMAEHLVHLVETHQLDNTDNPAAYLSNNFPKWREAFPLPLESSVAEQFLNQLLVTSSTELKQMKTKQDALSCASFFNRNSNQILTEVFLPNSLEITLEDVKGIPPRVEIVLYEAHEPLAKLGTATFMARPEAKKPVNIRIGAQTRIITRKHYQHGLILALQNKDQILYQKELPQTCLEIGSVPVAFAQDEGELCPFIGQASFKTAESEIILLLPPSYRFTSQECVTGHLSNAFGQHVYKVKGDIEVIGDNQEQYQIQCSKYFDKSELVDLVGKKFSWPTVPALAFLGRPKARYIETGLQSKNDSLAIYAEQKLLAHHMGSAAYGVKTLTIKNSSQNVVLRRKVVIFPEDLQIELLAGDTPNEANIRLLTKSNIICLGITTDHQAVSFKSRKLNDDIYGQYGYEYHLKCNEHPPENIKLNLMLNLGDQVDLLLPFPSHGATLYNGNHQPIKQKVLTVDDLLGSRLCLYAPENKPTNFRMTIRLKSIHIRDVDAPYYKWQFLVSGKPHQESLIHYRAEIEELLALTKDLDARIILEVTGGKQSLNYEIKHYQTEFEIDEQGHYFLNGLNLSGSQVVDPVIMVLNQPEQAVLPLEPVTTEGVETGKYKLPRLSNVGPCLIIPRDEQSIKFRPKFISQQIKEDSLSFETADTLHTAVRDYHPTFNPNSIADYLELMASDLQNSGWLYLYHLYSKYNHLPLVTFQVWKDLVRNPSCLALAIWLLDFEHDIYQRFEREFDLVWELIPAKAWKNAISKTFELYVSQGIPEAIVKKTLKARYAKLSQDISTLNQSLEAYYFDEPVLNGLTQNQLNNIVNGHYLQNLLRYQPEGELWPMWFQQQLTAWFEKDNLNLPLKPMVSLPQHASVILLPIYLALKNVGLTSFVLEDKSNSLTHHKIRQIRDFDQSWFNSIFEITTSYLLNLKAH</sequence>
<dbReference type="NCBIfam" id="NF038336">
    <property type="entry name" value="YjiT_fam"/>
    <property type="match status" value="1"/>
</dbReference>
<dbReference type="EMBL" id="JEXJ01000065">
    <property type="protein sequence ID" value="EXC47767.1"/>
    <property type="molecule type" value="Genomic_DNA"/>
</dbReference>
<dbReference type="InterPro" id="IPR047879">
    <property type="entry name" value="YjiT"/>
</dbReference>
<comment type="caution">
    <text evidence="1">The sequence shown here is derived from an EMBL/GenBank/DDBJ whole genome shotgun (WGS) entry which is preliminary data.</text>
</comment>
<dbReference type="RefSeq" id="WP_032068730.1">
    <property type="nucleotide sequence ID" value="NZ_JEXJ01000065.1"/>
</dbReference>
<dbReference type="Proteomes" id="UP000020735">
    <property type="component" value="Unassembled WGS sequence"/>
</dbReference>
<dbReference type="AlphaFoldDB" id="A0A009SZL5"/>
<evidence type="ECO:0000313" key="2">
    <source>
        <dbReference type="Proteomes" id="UP000020735"/>
    </source>
</evidence>
<organism evidence="1 2">
    <name type="scientific">Acinetobacter baumannii 99063</name>
    <dbReference type="NCBI Taxonomy" id="1310630"/>
    <lineage>
        <taxon>Bacteria</taxon>
        <taxon>Pseudomonadati</taxon>
        <taxon>Pseudomonadota</taxon>
        <taxon>Gammaproteobacteria</taxon>
        <taxon>Moraxellales</taxon>
        <taxon>Moraxellaceae</taxon>
        <taxon>Acinetobacter</taxon>
        <taxon>Acinetobacter calcoaceticus/baumannii complex</taxon>
    </lineage>
</organism>
<name>A0A009SZL5_ACIBA</name>
<proteinExistence type="predicted"/>